<comment type="caution">
    <text evidence="2">The sequence shown here is derived from an EMBL/GenBank/DDBJ whole genome shotgun (WGS) entry which is preliminary data.</text>
</comment>
<protein>
    <submittedName>
        <fullName evidence="2">Uncharacterized protein</fullName>
    </submittedName>
</protein>
<accession>T0ZBK4</accession>
<feature type="non-terminal residue" evidence="2">
    <location>
        <position position="1"/>
    </location>
</feature>
<dbReference type="EMBL" id="AUZY01008601">
    <property type="protein sequence ID" value="EQD45381.1"/>
    <property type="molecule type" value="Genomic_DNA"/>
</dbReference>
<reference evidence="2" key="2">
    <citation type="journal article" date="2014" name="ISME J.">
        <title>Microbial stratification in low pH oxic and suboxic macroscopic growths along an acid mine drainage.</title>
        <authorList>
            <person name="Mendez-Garcia C."/>
            <person name="Mesa V."/>
            <person name="Sprenger R.R."/>
            <person name="Richter M."/>
            <person name="Diez M.S."/>
            <person name="Solano J."/>
            <person name="Bargiela R."/>
            <person name="Golyshina O.V."/>
            <person name="Manteca A."/>
            <person name="Ramos J.L."/>
            <person name="Gallego J.R."/>
            <person name="Llorente I."/>
            <person name="Martins Dos Santos V.A."/>
            <person name="Jensen O.N."/>
            <person name="Pelaez A.I."/>
            <person name="Sanchez J."/>
            <person name="Ferrer M."/>
        </authorList>
    </citation>
    <scope>NUCLEOTIDE SEQUENCE</scope>
</reference>
<evidence type="ECO:0000256" key="1">
    <source>
        <dbReference type="SAM" id="MobiDB-lite"/>
    </source>
</evidence>
<evidence type="ECO:0000313" key="2">
    <source>
        <dbReference type="EMBL" id="EQD45381.1"/>
    </source>
</evidence>
<sequence length="55" mass="6341">FFCEACSRFSTQIRFLDKAAAKSMREKPESENKDAALSEEARQRIVRAMDKEEGK</sequence>
<dbReference type="AlphaFoldDB" id="T0ZBK4"/>
<feature type="region of interest" description="Disordered" evidence="1">
    <location>
        <begin position="21"/>
        <end position="55"/>
    </location>
</feature>
<organism evidence="2">
    <name type="scientific">mine drainage metagenome</name>
    <dbReference type="NCBI Taxonomy" id="410659"/>
    <lineage>
        <taxon>unclassified sequences</taxon>
        <taxon>metagenomes</taxon>
        <taxon>ecological metagenomes</taxon>
    </lineage>
</organism>
<name>T0ZBK4_9ZZZZ</name>
<reference evidence="2" key="1">
    <citation type="submission" date="2013-08" db="EMBL/GenBank/DDBJ databases">
        <authorList>
            <person name="Mendez C."/>
            <person name="Richter M."/>
            <person name="Ferrer M."/>
            <person name="Sanchez J."/>
        </authorList>
    </citation>
    <scope>NUCLEOTIDE SEQUENCE</scope>
</reference>
<proteinExistence type="predicted"/>
<gene>
    <name evidence="2" type="ORF">B1B_13079</name>
</gene>